<evidence type="ECO:0000256" key="1">
    <source>
        <dbReference type="ARBA" id="ARBA00010497"/>
    </source>
</evidence>
<proteinExistence type="inferred from homology"/>
<protein>
    <recommendedName>
        <fullName evidence="3 9">Protein farnesyltransferase subunit beta</fullName>
        <shortName evidence="9">FTase-beta</shortName>
        <ecNumber evidence="2 9">2.5.1.58</ecNumber>
    </recommendedName>
</protein>
<feature type="compositionally biased region" description="Polar residues" evidence="10">
    <location>
        <begin position="492"/>
        <end position="525"/>
    </location>
</feature>
<comment type="function">
    <text evidence="9">Catalyzes the transfer of a farnesyl moiety from farnesyl diphosphate to a cysteine at the fourth position from the C-terminus of several proteins. The beta subunit is responsible for peptide-binding.</text>
</comment>
<dbReference type="PANTHER" id="PTHR11774:SF6">
    <property type="entry name" value="PROTEIN FARNESYLTRANSFERASE SUBUNIT BETA"/>
    <property type="match status" value="1"/>
</dbReference>
<feature type="region of interest" description="Disordered" evidence="10">
    <location>
        <begin position="324"/>
        <end position="404"/>
    </location>
</feature>
<dbReference type="EC" id="2.5.1.58" evidence="2 9"/>
<keyword evidence="8 9" id="KW-0862">Zinc</keyword>
<evidence type="ECO:0000313" key="13">
    <source>
        <dbReference type="Proteomes" id="UP000077266"/>
    </source>
</evidence>
<feature type="compositionally biased region" description="Pro residues" evidence="10">
    <location>
        <begin position="362"/>
        <end position="372"/>
    </location>
</feature>
<dbReference type="SUPFAM" id="SSF48239">
    <property type="entry name" value="Terpenoid cyclases/Protein prenyltransferases"/>
    <property type="match status" value="1"/>
</dbReference>
<evidence type="ECO:0000256" key="5">
    <source>
        <dbReference type="ARBA" id="ARBA00022679"/>
    </source>
</evidence>
<evidence type="ECO:0000256" key="10">
    <source>
        <dbReference type="SAM" id="MobiDB-lite"/>
    </source>
</evidence>
<evidence type="ECO:0000256" key="8">
    <source>
        <dbReference type="ARBA" id="ARBA00022833"/>
    </source>
</evidence>
<dbReference type="OrthoDB" id="10261146at2759"/>
<keyword evidence="6 9" id="KW-0479">Metal-binding</keyword>
<reference evidence="12 13" key="1">
    <citation type="journal article" date="2016" name="Mol. Biol. Evol.">
        <title>Comparative Genomics of Early-Diverging Mushroom-Forming Fungi Provides Insights into the Origins of Lignocellulose Decay Capabilities.</title>
        <authorList>
            <person name="Nagy L.G."/>
            <person name="Riley R."/>
            <person name="Tritt A."/>
            <person name="Adam C."/>
            <person name="Daum C."/>
            <person name="Floudas D."/>
            <person name="Sun H."/>
            <person name="Yadav J.S."/>
            <person name="Pangilinan J."/>
            <person name="Larsson K.H."/>
            <person name="Matsuura K."/>
            <person name="Barry K."/>
            <person name="Labutti K."/>
            <person name="Kuo R."/>
            <person name="Ohm R.A."/>
            <person name="Bhattacharya S.S."/>
            <person name="Shirouzu T."/>
            <person name="Yoshinaga Y."/>
            <person name="Martin F.M."/>
            <person name="Grigoriev I.V."/>
            <person name="Hibbett D.S."/>
        </authorList>
    </citation>
    <scope>NUCLEOTIDE SEQUENCE [LARGE SCALE GENOMIC DNA]</scope>
    <source>
        <strain evidence="12 13">HHB12029</strain>
    </source>
</reference>
<dbReference type="CDD" id="cd02893">
    <property type="entry name" value="FTase"/>
    <property type="match status" value="1"/>
</dbReference>
<evidence type="ECO:0000256" key="4">
    <source>
        <dbReference type="ARBA" id="ARBA00022602"/>
    </source>
</evidence>
<dbReference type="GO" id="GO:0004660">
    <property type="term" value="F:protein farnesyltransferase activity"/>
    <property type="evidence" value="ECO:0007669"/>
    <property type="project" value="UniProtKB-UniRule"/>
</dbReference>
<dbReference type="InterPro" id="IPR008930">
    <property type="entry name" value="Terpenoid_cyclase/PrenylTrfase"/>
</dbReference>
<accession>A0A165DD00</accession>
<evidence type="ECO:0000256" key="6">
    <source>
        <dbReference type="ARBA" id="ARBA00022723"/>
    </source>
</evidence>
<gene>
    <name evidence="12" type="ORF">EXIGLDRAFT_727469</name>
</gene>
<feature type="domain" description="Prenyltransferase alpha-alpha toroid" evidence="11">
    <location>
        <begin position="38"/>
        <end position="470"/>
    </location>
</feature>
<dbReference type="AlphaFoldDB" id="A0A165DD00"/>
<dbReference type="PANTHER" id="PTHR11774">
    <property type="entry name" value="GERANYLGERANYL TRANSFERASE TYPE BETA SUBUNIT"/>
    <property type="match status" value="1"/>
</dbReference>
<comment type="similarity">
    <text evidence="1 9">Belongs to the protein prenyltransferase subunit beta family.</text>
</comment>
<dbReference type="GO" id="GO:0097354">
    <property type="term" value="P:prenylation"/>
    <property type="evidence" value="ECO:0007669"/>
    <property type="project" value="UniProtKB-UniRule"/>
</dbReference>
<evidence type="ECO:0000256" key="9">
    <source>
        <dbReference type="RuleBase" id="RU365056"/>
    </source>
</evidence>
<dbReference type="GO" id="GO:0005965">
    <property type="term" value="C:protein farnesyltransferase complex"/>
    <property type="evidence" value="ECO:0007669"/>
    <property type="project" value="UniProtKB-UniRule"/>
</dbReference>
<evidence type="ECO:0000256" key="7">
    <source>
        <dbReference type="ARBA" id="ARBA00022737"/>
    </source>
</evidence>
<name>A0A165DD00_EXIGL</name>
<dbReference type="InParanoid" id="A0A165DD00"/>
<feature type="region of interest" description="Disordered" evidence="10">
    <location>
        <begin position="484"/>
        <end position="552"/>
    </location>
</feature>
<evidence type="ECO:0000256" key="2">
    <source>
        <dbReference type="ARBA" id="ARBA00012702"/>
    </source>
</evidence>
<dbReference type="InterPro" id="IPR026872">
    <property type="entry name" value="FTB"/>
</dbReference>
<dbReference type="Gene3D" id="1.50.10.20">
    <property type="match status" value="1"/>
</dbReference>
<feature type="compositionally biased region" description="Low complexity" evidence="10">
    <location>
        <begin position="332"/>
        <end position="361"/>
    </location>
</feature>
<dbReference type="Proteomes" id="UP000077266">
    <property type="component" value="Unassembled WGS sequence"/>
</dbReference>
<keyword evidence="5 9" id="KW-0808">Transferase</keyword>
<sequence>MSDFRPTPTDAYPTATSREQLETEQIISELFKDSAPALERNAHVNFLGRSLLQGLPAKYQAQEASKAWIMFWILQSFALLGVGLDPSSKQRAINTIMKYQHPDGGFGGGPNQFPHVLATYASVSALAIVGRPGPDGGWDQIDRKKMYDFFMSLKQSDGSFVVSHDSEVDIRGIYCLLVVAVLLDILTPELLRGLPAFIASCQTYEGGFSCASQPFFSDSFDLLEYPRPALGEAHGGYSYCALASWVILKPIMDRIPGVVKDAPTPEIDIKALLRWLAMLQGSEVELGGFRGRTNKLVDGCYSWWVGAEFGLVEWLTGETLDKEVVEEGSTQPELAPESTPAAAAAEPTPAAESAPHAEAVPAPEPAAEPTPATPAADPEAAPAAVAEGEDATAPPEPVPDATPDVEEWQDIEDGLFNKKALQQYILMAAQAPPGGLRDKPKKNADAYHTLYNLAGLSSAQHRFLPSTSLLESLREQYKIYTPPAPIPAVDPETSSQMAPETSSQVVPDTASQAAPGSISEVTPDTASHRSHAEPEPESPAQIQLGDGPRDEEMRKTVWAEMSSWLEDEHLSEGRFLGGKANRLNAIHPILTLTMTHSRAMLNHFYGQSAIVYV</sequence>
<dbReference type="STRING" id="1314781.A0A165DD00"/>
<keyword evidence="13" id="KW-1185">Reference proteome</keyword>
<organism evidence="12 13">
    <name type="scientific">Exidia glandulosa HHB12029</name>
    <dbReference type="NCBI Taxonomy" id="1314781"/>
    <lineage>
        <taxon>Eukaryota</taxon>
        <taxon>Fungi</taxon>
        <taxon>Dikarya</taxon>
        <taxon>Basidiomycota</taxon>
        <taxon>Agaricomycotina</taxon>
        <taxon>Agaricomycetes</taxon>
        <taxon>Auriculariales</taxon>
        <taxon>Exidiaceae</taxon>
        <taxon>Exidia</taxon>
    </lineage>
</organism>
<comment type="catalytic activity">
    <reaction evidence="9">
        <text>L-cysteinyl-[protein] + (2E,6E)-farnesyl diphosphate = S-(2E,6E)-farnesyl-L-cysteinyl-[protein] + diphosphate</text>
        <dbReference type="Rhea" id="RHEA:13345"/>
        <dbReference type="Rhea" id="RHEA-COMP:10131"/>
        <dbReference type="Rhea" id="RHEA-COMP:11535"/>
        <dbReference type="ChEBI" id="CHEBI:29950"/>
        <dbReference type="ChEBI" id="CHEBI:33019"/>
        <dbReference type="ChEBI" id="CHEBI:86019"/>
        <dbReference type="ChEBI" id="CHEBI:175763"/>
    </reaction>
</comment>
<dbReference type="Pfam" id="PF00432">
    <property type="entry name" value="Prenyltrans"/>
    <property type="match status" value="1"/>
</dbReference>
<feature type="compositionally biased region" description="Low complexity" evidence="10">
    <location>
        <begin position="373"/>
        <end position="386"/>
    </location>
</feature>
<dbReference type="EMBL" id="KV426233">
    <property type="protein sequence ID" value="KZV84257.1"/>
    <property type="molecule type" value="Genomic_DNA"/>
</dbReference>
<comment type="subunit">
    <text evidence="9">Heterodimer of an alpha and a beta subunit.</text>
</comment>
<dbReference type="InterPro" id="IPR001330">
    <property type="entry name" value="Prenyltrans"/>
</dbReference>
<dbReference type="GO" id="GO:0008270">
    <property type="term" value="F:zinc ion binding"/>
    <property type="evidence" value="ECO:0007669"/>
    <property type="project" value="UniProtKB-UniRule"/>
</dbReference>
<evidence type="ECO:0000256" key="3">
    <source>
        <dbReference type="ARBA" id="ARBA00015798"/>
    </source>
</evidence>
<keyword evidence="4 9" id="KW-0637">Prenyltransferase</keyword>
<evidence type="ECO:0000259" key="11">
    <source>
        <dbReference type="Pfam" id="PF00432"/>
    </source>
</evidence>
<evidence type="ECO:0000313" key="12">
    <source>
        <dbReference type="EMBL" id="KZV84257.1"/>
    </source>
</evidence>
<dbReference type="FunCoup" id="A0A165DD00">
    <property type="interactions" value="233"/>
</dbReference>
<comment type="cofactor">
    <cofactor evidence="9">
        <name>Zn(2+)</name>
        <dbReference type="ChEBI" id="CHEBI:29105"/>
    </cofactor>
    <text evidence="9">Binds 1 zinc ion per subunit.</text>
</comment>
<keyword evidence="7" id="KW-0677">Repeat</keyword>
<dbReference type="InterPro" id="IPR045089">
    <property type="entry name" value="PGGT1B-like"/>
</dbReference>